<proteinExistence type="predicted"/>
<evidence type="ECO:0000313" key="3">
    <source>
        <dbReference type="EMBL" id="CAE8612844.1"/>
    </source>
</evidence>
<dbReference type="OrthoDB" id="201750at2759"/>
<protein>
    <recommendedName>
        <fullName evidence="2">SnoaL-like domain-containing protein</fullName>
    </recommendedName>
</protein>
<feature type="compositionally biased region" description="Polar residues" evidence="1">
    <location>
        <begin position="255"/>
        <end position="264"/>
    </location>
</feature>
<organism evidence="3 5">
    <name type="scientific">Polarella glacialis</name>
    <name type="common">Dinoflagellate</name>
    <dbReference type="NCBI Taxonomy" id="89957"/>
    <lineage>
        <taxon>Eukaryota</taxon>
        <taxon>Sar</taxon>
        <taxon>Alveolata</taxon>
        <taxon>Dinophyceae</taxon>
        <taxon>Suessiales</taxon>
        <taxon>Suessiaceae</taxon>
        <taxon>Polarella</taxon>
    </lineage>
</organism>
<dbReference type="InterPro" id="IPR037401">
    <property type="entry name" value="SnoaL-like"/>
</dbReference>
<evidence type="ECO:0000256" key="1">
    <source>
        <dbReference type="SAM" id="MobiDB-lite"/>
    </source>
</evidence>
<reference evidence="3" key="1">
    <citation type="submission" date="2021-02" db="EMBL/GenBank/DDBJ databases">
        <authorList>
            <person name="Dougan E. K."/>
            <person name="Rhodes N."/>
            <person name="Thang M."/>
            <person name="Chan C."/>
        </authorList>
    </citation>
    <scope>NUCLEOTIDE SEQUENCE</scope>
</reference>
<evidence type="ECO:0000313" key="5">
    <source>
        <dbReference type="Proteomes" id="UP000654075"/>
    </source>
</evidence>
<feature type="region of interest" description="Disordered" evidence="1">
    <location>
        <begin position="255"/>
        <end position="275"/>
    </location>
</feature>
<sequence>MSLQAMSAWLSVPCAVMPPSTSHSLGAPSDTVGSHLCNSQGSAHLKNRRGFVYTALATAAIGRQRLVSRRLLLRASKRQTVPQQAEFGGGRRLLLGSSSILLAKVSPPVASADAGSTPKAADAPTFVRTAPEAAKLLWNTAGAVDENEFALDCSYESLSASFVFPSLGRSASAAAGRHKHQPAGRRFVIDRVSDGLEACGLVWHTEENGEDGVDVVERGLTFVRIDKDRRVCYVREIGEPGDKSGLSTDQFSQLLSSSADKTPSPSIPSELLQEGEVSRTASDIVKYLYGPTGSNKVSTVDKKMGVNVSHLFSDDVLYEDLNYEQPFVGRAAVEAFLGRFQATQGQATKGVTFEVEDTSEGSRAVCYTYLIRIAGQYKAIKGVAFLEVDRNGKVCYMRDIAIRSVSPPPLQLSAQRFDGGGLRRYDEGGDTRMGGVGRFGS</sequence>
<dbReference type="EMBL" id="CAJNNW010037676">
    <property type="protein sequence ID" value="CAE8743789.1"/>
    <property type="molecule type" value="Genomic_DNA"/>
</dbReference>
<dbReference type="EMBL" id="CAJNNV010025170">
    <property type="protein sequence ID" value="CAE8612844.1"/>
    <property type="molecule type" value="Genomic_DNA"/>
</dbReference>
<evidence type="ECO:0000313" key="4">
    <source>
        <dbReference type="EMBL" id="CAE8743789.1"/>
    </source>
</evidence>
<dbReference type="InterPro" id="IPR032710">
    <property type="entry name" value="NTF2-like_dom_sf"/>
</dbReference>
<name>A0A813FLC8_POLGL</name>
<dbReference type="AlphaFoldDB" id="A0A813FLC8"/>
<evidence type="ECO:0000259" key="2">
    <source>
        <dbReference type="Pfam" id="PF12680"/>
    </source>
</evidence>
<dbReference type="Proteomes" id="UP000626109">
    <property type="component" value="Unassembled WGS sequence"/>
</dbReference>
<dbReference type="Proteomes" id="UP000654075">
    <property type="component" value="Unassembled WGS sequence"/>
</dbReference>
<keyword evidence="5" id="KW-1185">Reference proteome</keyword>
<comment type="caution">
    <text evidence="3">The sequence shown here is derived from an EMBL/GenBank/DDBJ whole genome shotgun (WGS) entry which is preliminary data.</text>
</comment>
<accession>A0A813FLC8</accession>
<dbReference type="Gene3D" id="3.10.450.50">
    <property type="match status" value="1"/>
</dbReference>
<gene>
    <name evidence="3" type="ORF">PGLA1383_LOCUS30634</name>
    <name evidence="4" type="ORF">PGLA2088_LOCUS51586</name>
</gene>
<feature type="domain" description="SnoaL-like" evidence="2">
    <location>
        <begin position="309"/>
        <end position="396"/>
    </location>
</feature>
<dbReference type="SUPFAM" id="SSF54427">
    <property type="entry name" value="NTF2-like"/>
    <property type="match status" value="1"/>
</dbReference>
<dbReference type="Pfam" id="PF12680">
    <property type="entry name" value="SnoaL_2"/>
    <property type="match status" value="1"/>
</dbReference>